<dbReference type="GO" id="GO:0004427">
    <property type="term" value="F:inorganic diphosphate phosphatase activity"/>
    <property type="evidence" value="ECO:0007669"/>
    <property type="project" value="InterPro"/>
</dbReference>
<evidence type="ECO:0000256" key="7">
    <source>
        <dbReference type="ARBA" id="ARBA00022989"/>
    </source>
</evidence>
<evidence type="ECO:0000256" key="3">
    <source>
        <dbReference type="ARBA" id="ARBA00022448"/>
    </source>
</evidence>
<evidence type="ECO:0000256" key="4">
    <source>
        <dbReference type="ARBA" id="ARBA00022692"/>
    </source>
</evidence>
<feature type="transmembrane region" description="Helical" evidence="10">
    <location>
        <begin position="49"/>
        <end position="70"/>
    </location>
</feature>
<reference evidence="12" key="2">
    <citation type="journal article" date="2017" name="Nat. Plants">
        <title>The Aegilops tauschii genome reveals multiple impacts of transposons.</title>
        <authorList>
            <person name="Zhao G."/>
            <person name="Zou C."/>
            <person name="Li K."/>
            <person name="Wang K."/>
            <person name="Li T."/>
            <person name="Gao L."/>
            <person name="Zhang X."/>
            <person name="Wang H."/>
            <person name="Yang Z."/>
            <person name="Liu X."/>
            <person name="Jiang W."/>
            <person name="Mao L."/>
            <person name="Kong X."/>
            <person name="Jiao Y."/>
            <person name="Jia J."/>
        </authorList>
    </citation>
    <scope>NUCLEOTIDE SEQUENCE [LARGE SCALE GENOMIC DNA]</scope>
    <source>
        <strain evidence="12">cv. AL8/78</strain>
    </source>
</reference>
<dbReference type="PANTHER" id="PTHR31998">
    <property type="entry name" value="K(+)-INSENSITIVE PYROPHOSPHATE-ENERGIZED PROTON PUMP"/>
    <property type="match status" value="1"/>
</dbReference>
<feature type="transmembrane region" description="Helical" evidence="10">
    <location>
        <begin position="76"/>
        <end position="98"/>
    </location>
</feature>
<dbReference type="AlphaFoldDB" id="A0A453PTM3"/>
<dbReference type="EC" id="7.1.3.1" evidence="2"/>
<feature type="transmembrane region" description="Helical" evidence="10">
    <location>
        <begin position="166"/>
        <end position="188"/>
    </location>
</feature>
<dbReference type="EnsemblPlants" id="AET6Gv20855600.11">
    <property type="protein sequence ID" value="AET6Gv20855600.11"/>
    <property type="gene ID" value="AET6Gv20855600"/>
</dbReference>
<keyword evidence="7 10" id="KW-1133">Transmembrane helix</keyword>
<sequence>DPSGFILFPLVVHSFDLVVSSVGILSIRGTRDSGLISPIEDPMAIMQKGYSITILLAVLTFGGSTRWLLYTEQAPTAWFNFALCGLVGIITAYAFVWISKYYTDYKHEPVRLLALSSSTGHGTNIIAGVSLGMEATALPVLVISIAIISAFWLGRTCGLVDELGNPTGGLFGTAVATMGMLSTAAYVLTMDMFGPIADNAGGIVEMSQQPESVREITDILDAVGNTTKATTKGFAIGSAALASFLLFSAYMDEVAAFAQLPFKEVCIIITSIHVMLRLGAYDT</sequence>
<keyword evidence="6" id="KW-1278">Translocase</keyword>
<proteinExistence type="predicted"/>
<evidence type="ECO:0000256" key="2">
    <source>
        <dbReference type="ARBA" id="ARBA00013242"/>
    </source>
</evidence>
<dbReference type="Proteomes" id="UP000015105">
    <property type="component" value="Chromosome 6D"/>
</dbReference>
<protein>
    <recommendedName>
        <fullName evidence="2">H(+)-exporting diphosphatase</fullName>
        <ecNumber evidence="2">7.1.3.1</ecNumber>
    </recommendedName>
</protein>
<feature type="transmembrane region" description="Helical" evidence="10">
    <location>
        <begin position="137"/>
        <end position="154"/>
    </location>
</feature>
<reference evidence="11" key="3">
    <citation type="journal article" date="2017" name="Nature">
        <title>Genome sequence of the progenitor of the wheat D genome Aegilops tauschii.</title>
        <authorList>
            <person name="Luo M.C."/>
            <person name="Gu Y.Q."/>
            <person name="Puiu D."/>
            <person name="Wang H."/>
            <person name="Twardziok S.O."/>
            <person name="Deal K.R."/>
            <person name="Huo N."/>
            <person name="Zhu T."/>
            <person name="Wang L."/>
            <person name="Wang Y."/>
            <person name="McGuire P.E."/>
            <person name="Liu S."/>
            <person name="Long H."/>
            <person name="Ramasamy R.K."/>
            <person name="Rodriguez J.C."/>
            <person name="Van S.L."/>
            <person name="Yuan L."/>
            <person name="Wang Z."/>
            <person name="Xia Z."/>
            <person name="Xiao L."/>
            <person name="Anderson O.D."/>
            <person name="Ouyang S."/>
            <person name="Liang Y."/>
            <person name="Zimin A.V."/>
            <person name="Pertea G."/>
            <person name="Qi P."/>
            <person name="Bennetzen J.L."/>
            <person name="Dai X."/>
            <person name="Dawson M.W."/>
            <person name="Muller H.G."/>
            <person name="Kugler K."/>
            <person name="Rivarola-Duarte L."/>
            <person name="Spannagl M."/>
            <person name="Mayer K.F.X."/>
            <person name="Lu F.H."/>
            <person name="Bevan M.W."/>
            <person name="Leroy P."/>
            <person name="Li P."/>
            <person name="You F.M."/>
            <person name="Sun Q."/>
            <person name="Liu Z."/>
            <person name="Lyons E."/>
            <person name="Wicker T."/>
            <person name="Salzberg S.L."/>
            <person name="Devos K.M."/>
            <person name="Dvorak J."/>
        </authorList>
    </citation>
    <scope>NUCLEOTIDE SEQUENCE [LARGE SCALE GENOMIC DNA]</scope>
    <source>
        <strain evidence="11">cv. AL8/78</strain>
    </source>
</reference>
<keyword evidence="12" id="KW-1185">Reference proteome</keyword>
<dbReference type="InterPro" id="IPR004131">
    <property type="entry name" value="PPase-energised_H-pump"/>
</dbReference>
<organism evidence="11 12">
    <name type="scientific">Aegilops tauschii subsp. strangulata</name>
    <name type="common">Goatgrass</name>
    <dbReference type="NCBI Taxonomy" id="200361"/>
    <lineage>
        <taxon>Eukaryota</taxon>
        <taxon>Viridiplantae</taxon>
        <taxon>Streptophyta</taxon>
        <taxon>Embryophyta</taxon>
        <taxon>Tracheophyta</taxon>
        <taxon>Spermatophyta</taxon>
        <taxon>Magnoliopsida</taxon>
        <taxon>Liliopsida</taxon>
        <taxon>Poales</taxon>
        <taxon>Poaceae</taxon>
        <taxon>BOP clade</taxon>
        <taxon>Pooideae</taxon>
        <taxon>Triticodae</taxon>
        <taxon>Triticeae</taxon>
        <taxon>Triticinae</taxon>
        <taxon>Aegilops</taxon>
    </lineage>
</organism>
<evidence type="ECO:0000256" key="5">
    <source>
        <dbReference type="ARBA" id="ARBA00022842"/>
    </source>
</evidence>
<feature type="transmembrane region" description="Helical" evidence="10">
    <location>
        <begin position="233"/>
        <end position="250"/>
    </location>
</feature>
<comment type="subcellular location">
    <subcellularLocation>
        <location evidence="1">Endomembrane system</location>
        <topology evidence="1">Multi-pass membrane protein</topology>
    </subcellularLocation>
</comment>
<dbReference type="GO" id="GO:0016020">
    <property type="term" value="C:membrane"/>
    <property type="evidence" value="ECO:0007669"/>
    <property type="project" value="InterPro"/>
</dbReference>
<evidence type="ECO:0000256" key="6">
    <source>
        <dbReference type="ARBA" id="ARBA00022967"/>
    </source>
</evidence>
<reference evidence="11" key="4">
    <citation type="submission" date="2019-03" db="UniProtKB">
        <authorList>
            <consortium name="EnsemblPlants"/>
        </authorList>
    </citation>
    <scope>IDENTIFICATION</scope>
</reference>
<reference evidence="12" key="1">
    <citation type="journal article" date="2014" name="Science">
        <title>Ancient hybridizations among the ancestral genomes of bread wheat.</title>
        <authorList>
            <consortium name="International Wheat Genome Sequencing Consortium,"/>
            <person name="Marcussen T."/>
            <person name="Sandve S.R."/>
            <person name="Heier L."/>
            <person name="Spannagl M."/>
            <person name="Pfeifer M."/>
            <person name="Jakobsen K.S."/>
            <person name="Wulff B.B."/>
            <person name="Steuernagel B."/>
            <person name="Mayer K.F."/>
            <person name="Olsen O.A."/>
        </authorList>
    </citation>
    <scope>NUCLEOTIDE SEQUENCE [LARGE SCALE GENOMIC DNA]</scope>
    <source>
        <strain evidence="12">cv. AL8/78</strain>
    </source>
</reference>
<dbReference type="GO" id="GO:0009678">
    <property type="term" value="F:diphosphate hydrolysis-driven proton transmembrane transporter activity"/>
    <property type="evidence" value="ECO:0007669"/>
    <property type="project" value="UniProtKB-EC"/>
</dbReference>
<evidence type="ECO:0000313" key="11">
    <source>
        <dbReference type="EnsemblPlants" id="AET6Gv20855600.11"/>
    </source>
</evidence>
<evidence type="ECO:0000256" key="9">
    <source>
        <dbReference type="ARBA" id="ARBA00023136"/>
    </source>
</evidence>
<dbReference type="Pfam" id="PF03030">
    <property type="entry name" value="H_PPase"/>
    <property type="match status" value="1"/>
</dbReference>
<evidence type="ECO:0000256" key="10">
    <source>
        <dbReference type="SAM" id="Phobius"/>
    </source>
</evidence>
<keyword evidence="9 10" id="KW-0472">Membrane</keyword>
<keyword evidence="8" id="KW-0406">Ion transport</keyword>
<keyword evidence="3" id="KW-0813">Transport</keyword>
<evidence type="ECO:0000256" key="8">
    <source>
        <dbReference type="ARBA" id="ARBA00023065"/>
    </source>
</evidence>
<keyword evidence="5" id="KW-0460">Magnesium</keyword>
<dbReference type="GO" id="GO:0012505">
    <property type="term" value="C:endomembrane system"/>
    <property type="evidence" value="ECO:0007669"/>
    <property type="project" value="UniProtKB-SubCell"/>
</dbReference>
<evidence type="ECO:0000256" key="1">
    <source>
        <dbReference type="ARBA" id="ARBA00004127"/>
    </source>
</evidence>
<name>A0A453PTM3_AEGTS</name>
<keyword evidence="4 10" id="KW-0812">Transmembrane</keyword>
<dbReference type="Gramene" id="AET6Gv20855600.11">
    <property type="protein sequence ID" value="AET6Gv20855600.11"/>
    <property type="gene ID" value="AET6Gv20855600"/>
</dbReference>
<reference evidence="11" key="5">
    <citation type="journal article" date="2021" name="G3 (Bethesda)">
        <title>Aegilops tauschii genome assembly Aet v5.0 features greater sequence contiguity and improved annotation.</title>
        <authorList>
            <person name="Wang L."/>
            <person name="Zhu T."/>
            <person name="Rodriguez J.C."/>
            <person name="Deal K.R."/>
            <person name="Dubcovsky J."/>
            <person name="McGuire P.E."/>
            <person name="Lux T."/>
            <person name="Spannagl M."/>
            <person name="Mayer K.F.X."/>
            <person name="Baldrich P."/>
            <person name="Meyers B.C."/>
            <person name="Huo N."/>
            <person name="Gu Y.Q."/>
            <person name="Zhou H."/>
            <person name="Devos K.M."/>
            <person name="Bennetzen J.L."/>
            <person name="Unver T."/>
            <person name="Budak H."/>
            <person name="Gulick P.J."/>
            <person name="Galiba G."/>
            <person name="Kalapos B."/>
            <person name="Nelson D.R."/>
            <person name="Li P."/>
            <person name="You F.M."/>
            <person name="Luo M.C."/>
            <person name="Dvorak J."/>
        </authorList>
    </citation>
    <scope>NUCLEOTIDE SEQUENCE [LARGE SCALE GENOMIC DNA]</scope>
    <source>
        <strain evidence="11">cv. AL8/78</strain>
    </source>
</reference>
<evidence type="ECO:0000313" key="12">
    <source>
        <dbReference type="Proteomes" id="UP000015105"/>
    </source>
</evidence>
<accession>A0A453PTM3</accession>
<feature type="transmembrane region" description="Helical" evidence="10">
    <location>
        <begin position="6"/>
        <end position="28"/>
    </location>
</feature>